<sequence length="115" mass="12884">MTSPDNTLEPGIVEWAGPRALAAARQTFETRQRGYVAVSRNISGRRGSGMVARAPIDTFRWPSLVCCSHRRLLLSVSSSFPLNLLLLHTPVIDDLNLGFPFYSPQRLHWQDVHGK</sequence>
<gene>
    <name evidence="1" type="ORF">AVEN_257104_1</name>
</gene>
<evidence type="ECO:0000313" key="1">
    <source>
        <dbReference type="EMBL" id="GBM44157.1"/>
    </source>
</evidence>
<keyword evidence="2" id="KW-1185">Reference proteome</keyword>
<name>A0A4Y2FSX1_ARAVE</name>
<evidence type="ECO:0000313" key="2">
    <source>
        <dbReference type="Proteomes" id="UP000499080"/>
    </source>
</evidence>
<protein>
    <submittedName>
        <fullName evidence="1">Uncharacterized protein</fullName>
    </submittedName>
</protein>
<dbReference type="AlphaFoldDB" id="A0A4Y2FSX1"/>
<dbReference type="Proteomes" id="UP000499080">
    <property type="component" value="Unassembled WGS sequence"/>
</dbReference>
<dbReference type="EMBL" id="BGPR01001057">
    <property type="protein sequence ID" value="GBM44157.1"/>
    <property type="molecule type" value="Genomic_DNA"/>
</dbReference>
<organism evidence="1 2">
    <name type="scientific">Araneus ventricosus</name>
    <name type="common">Orbweaver spider</name>
    <name type="synonym">Epeira ventricosa</name>
    <dbReference type="NCBI Taxonomy" id="182803"/>
    <lineage>
        <taxon>Eukaryota</taxon>
        <taxon>Metazoa</taxon>
        <taxon>Ecdysozoa</taxon>
        <taxon>Arthropoda</taxon>
        <taxon>Chelicerata</taxon>
        <taxon>Arachnida</taxon>
        <taxon>Araneae</taxon>
        <taxon>Araneomorphae</taxon>
        <taxon>Entelegynae</taxon>
        <taxon>Araneoidea</taxon>
        <taxon>Araneidae</taxon>
        <taxon>Araneus</taxon>
    </lineage>
</organism>
<proteinExistence type="predicted"/>
<accession>A0A4Y2FSX1</accession>
<reference evidence="1 2" key="1">
    <citation type="journal article" date="2019" name="Sci. Rep.">
        <title>Orb-weaving spider Araneus ventricosus genome elucidates the spidroin gene catalogue.</title>
        <authorList>
            <person name="Kono N."/>
            <person name="Nakamura H."/>
            <person name="Ohtoshi R."/>
            <person name="Moran D.A.P."/>
            <person name="Shinohara A."/>
            <person name="Yoshida Y."/>
            <person name="Fujiwara M."/>
            <person name="Mori M."/>
            <person name="Tomita M."/>
            <person name="Arakawa K."/>
        </authorList>
    </citation>
    <scope>NUCLEOTIDE SEQUENCE [LARGE SCALE GENOMIC DNA]</scope>
</reference>
<comment type="caution">
    <text evidence="1">The sequence shown here is derived from an EMBL/GenBank/DDBJ whole genome shotgun (WGS) entry which is preliminary data.</text>
</comment>